<accession>E4T058</accession>
<dbReference type="AlphaFoldDB" id="E4T058"/>
<keyword evidence="2" id="KW-1003">Cell membrane</keyword>
<dbReference type="OrthoDB" id="1122481at2"/>
<dbReference type="RefSeq" id="WP_013443617.1">
    <property type="nucleotide sequence ID" value="NC_014734.1"/>
</dbReference>
<keyword evidence="5 6" id="KW-0472">Membrane</keyword>
<evidence type="ECO:0000313" key="9">
    <source>
        <dbReference type="Proteomes" id="UP000008718"/>
    </source>
</evidence>
<dbReference type="HOGENOM" id="CLU_176001_3_2_10"/>
<keyword evidence="4 6" id="KW-1133">Transmembrane helix</keyword>
<dbReference type="Pfam" id="PF13396">
    <property type="entry name" value="PLDc_N"/>
    <property type="match status" value="1"/>
</dbReference>
<name>E4T058_PALPW</name>
<dbReference type="EMBL" id="CP002345">
    <property type="protein sequence ID" value="ADQ78248.1"/>
    <property type="molecule type" value="Genomic_DNA"/>
</dbReference>
<sequence length="66" mass="7356">MGFFSLFLIIPLIVILALALPIIAIIDILRSKFPGNDNLLMILIVIFIPFGAILYFIVGPSRKLKD</sequence>
<evidence type="ECO:0000256" key="1">
    <source>
        <dbReference type="ARBA" id="ARBA00004651"/>
    </source>
</evidence>
<evidence type="ECO:0000313" key="8">
    <source>
        <dbReference type="EMBL" id="ADQ78248.1"/>
    </source>
</evidence>
<reference key="1">
    <citation type="submission" date="2010-11" db="EMBL/GenBank/DDBJ databases">
        <title>The complete genome of Paludibacter propionicigenes DSM 17365.</title>
        <authorList>
            <consortium name="US DOE Joint Genome Institute (JGI-PGF)"/>
            <person name="Lucas S."/>
            <person name="Copeland A."/>
            <person name="Lapidus A."/>
            <person name="Bruce D."/>
            <person name="Goodwin L."/>
            <person name="Pitluck S."/>
            <person name="Kyrpides N."/>
            <person name="Mavromatis K."/>
            <person name="Ivanova N."/>
            <person name="Munk A.C."/>
            <person name="Brettin T."/>
            <person name="Detter J.C."/>
            <person name="Han C."/>
            <person name="Tapia R."/>
            <person name="Land M."/>
            <person name="Hauser L."/>
            <person name="Markowitz V."/>
            <person name="Cheng J.-F."/>
            <person name="Hugenholtz P."/>
            <person name="Woyke T."/>
            <person name="Wu D."/>
            <person name="Gronow S."/>
            <person name="Wellnitz S."/>
            <person name="Brambilla E."/>
            <person name="Klenk H.-P."/>
            <person name="Eisen J.A."/>
        </authorList>
    </citation>
    <scope>NUCLEOTIDE SEQUENCE</scope>
    <source>
        <strain>WB4</strain>
    </source>
</reference>
<evidence type="ECO:0000256" key="3">
    <source>
        <dbReference type="ARBA" id="ARBA00022692"/>
    </source>
</evidence>
<protein>
    <recommendedName>
        <fullName evidence="7">Cardiolipin synthase N-terminal domain-containing protein</fullName>
    </recommendedName>
</protein>
<gene>
    <name evidence="8" type="ordered locus">Palpr_0086</name>
</gene>
<keyword evidence="9" id="KW-1185">Reference proteome</keyword>
<dbReference type="Proteomes" id="UP000008718">
    <property type="component" value="Chromosome"/>
</dbReference>
<evidence type="ECO:0000256" key="4">
    <source>
        <dbReference type="ARBA" id="ARBA00022989"/>
    </source>
</evidence>
<feature type="transmembrane region" description="Helical" evidence="6">
    <location>
        <begin position="38"/>
        <end position="58"/>
    </location>
</feature>
<feature type="transmembrane region" description="Helical" evidence="6">
    <location>
        <begin position="6"/>
        <end position="26"/>
    </location>
</feature>
<keyword evidence="3 6" id="KW-0812">Transmembrane</keyword>
<reference evidence="8 9" key="2">
    <citation type="journal article" date="2011" name="Stand. Genomic Sci.">
        <title>Complete genome sequence of Paludibacter propionicigenes type strain (WB4).</title>
        <authorList>
            <person name="Gronow S."/>
            <person name="Munk C."/>
            <person name="Lapidus A."/>
            <person name="Nolan M."/>
            <person name="Lucas S."/>
            <person name="Hammon N."/>
            <person name="Deshpande S."/>
            <person name="Cheng J.F."/>
            <person name="Tapia R."/>
            <person name="Han C."/>
            <person name="Goodwin L."/>
            <person name="Pitluck S."/>
            <person name="Liolios K."/>
            <person name="Ivanova N."/>
            <person name="Mavromatis K."/>
            <person name="Mikhailova N."/>
            <person name="Pati A."/>
            <person name="Chen A."/>
            <person name="Palaniappan K."/>
            <person name="Land M."/>
            <person name="Hauser L."/>
            <person name="Chang Y.J."/>
            <person name="Jeffries C.D."/>
            <person name="Brambilla E."/>
            <person name="Rohde M."/>
            <person name="Goker M."/>
            <person name="Detter J.C."/>
            <person name="Woyke T."/>
            <person name="Bristow J."/>
            <person name="Eisen J.A."/>
            <person name="Markowitz V."/>
            <person name="Hugenholtz P."/>
            <person name="Kyrpides N.C."/>
            <person name="Klenk H.P."/>
        </authorList>
    </citation>
    <scope>NUCLEOTIDE SEQUENCE [LARGE SCALE GENOMIC DNA]</scope>
    <source>
        <strain evidence="9">DSM 17365 / JCM 13257 / WB4</strain>
    </source>
</reference>
<evidence type="ECO:0000256" key="6">
    <source>
        <dbReference type="SAM" id="Phobius"/>
    </source>
</evidence>
<proteinExistence type="predicted"/>
<dbReference type="STRING" id="694427.Palpr_0086"/>
<evidence type="ECO:0000259" key="7">
    <source>
        <dbReference type="Pfam" id="PF13396"/>
    </source>
</evidence>
<dbReference type="GO" id="GO:0005886">
    <property type="term" value="C:plasma membrane"/>
    <property type="evidence" value="ECO:0007669"/>
    <property type="project" value="UniProtKB-SubCell"/>
</dbReference>
<dbReference type="InterPro" id="IPR027379">
    <property type="entry name" value="CLS_N"/>
</dbReference>
<evidence type="ECO:0000256" key="5">
    <source>
        <dbReference type="ARBA" id="ARBA00023136"/>
    </source>
</evidence>
<feature type="domain" description="Cardiolipin synthase N-terminal" evidence="7">
    <location>
        <begin position="20"/>
        <end position="60"/>
    </location>
</feature>
<dbReference type="KEGG" id="ppn:Palpr_0086"/>
<comment type="subcellular location">
    <subcellularLocation>
        <location evidence="1">Cell membrane</location>
        <topology evidence="1">Multi-pass membrane protein</topology>
    </subcellularLocation>
</comment>
<evidence type="ECO:0000256" key="2">
    <source>
        <dbReference type="ARBA" id="ARBA00022475"/>
    </source>
</evidence>
<organism evidence="8 9">
    <name type="scientific">Paludibacter propionicigenes (strain DSM 17365 / JCM 13257 / WB4)</name>
    <dbReference type="NCBI Taxonomy" id="694427"/>
    <lineage>
        <taxon>Bacteria</taxon>
        <taxon>Pseudomonadati</taxon>
        <taxon>Bacteroidota</taxon>
        <taxon>Bacteroidia</taxon>
        <taxon>Bacteroidales</taxon>
        <taxon>Paludibacteraceae</taxon>
        <taxon>Paludibacter</taxon>
    </lineage>
</organism>